<feature type="region of interest" description="Disordered" evidence="1">
    <location>
        <begin position="70"/>
        <end position="100"/>
    </location>
</feature>
<reference evidence="2" key="1">
    <citation type="journal article" date="2022" name="G3 (Bethesda)">
        <title>High quality genome of the basidiomycete yeast Dioszegia hungarica PDD-24b-2 isolated from cloud water.</title>
        <authorList>
            <person name="Jarrige D."/>
            <person name="Haridas S."/>
            <person name="Bleykasten-Grosshans C."/>
            <person name="Joly M."/>
            <person name="Nadalig T."/>
            <person name="Sancelme M."/>
            <person name="Vuilleumier S."/>
            <person name="Grigoriev I.V."/>
            <person name="Amato P."/>
            <person name="Bringel F."/>
        </authorList>
    </citation>
    <scope>NUCLEOTIDE SEQUENCE</scope>
    <source>
        <strain evidence="2">PDD-24b-2</strain>
    </source>
</reference>
<feature type="compositionally biased region" description="Pro residues" evidence="1">
    <location>
        <begin position="88"/>
        <end position="100"/>
    </location>
</feature>
<dbReference type="Proteomes" id="UP001164286">
    <property type="component" value="Unassembled WGS sequence"/>
</dbReference>
<dbReference type="RefSeq" id="XP_052946956.1">
    <property type="nucleotide sequence ID" value="XM_053088869.1"/>
</dbReference>
<feature type="compositionally biased region" description="Polar residues" evidence="1">
    <location>
        <begin position="23"/>
        <end position="40"/>
    </location>
</feature>
<feature type="region of interest" description="Disordered" evidence="1">
    <location>
        <begin position="396"/>
        <end position="424"/>
    </location>
</feature>
<protein>
    <submittedName>
        <fullName evidence="2">Uncharacterized protein</fullName>
    </submittedName>
</protein>
<feature type="region of interest" description="Disordered" evidence="1">
    <location>
        <begin position="1"/>
        <end position="47"/>
    </location>
</feature>
<sequence>MQALKTLDILRPSRPASPAPPSTAQVTHSTANGTTQQPTVAANGELKARSRSLSRQLTDKVVGLHLNTGVTPVTSHVTSPEGMNGMKPPSPPTSRPVTPRVPPPALPAEAAAPAGAYMDALGLRLNEAVNKASAGVDYKAKKGFKKGNGWSVGEVVVKELPFPPNDAYLIRAVLRTAVRSLSIYITRLESLLLPALTDPSFVSPLNLSSPSPLAHPLNPAQHYAVSIAHAAWETCEVLEQALDTGKWPKFVSETLRPVMDKLDLVVGKVTQPLLISLKRDLVASLSKSEGTSPPGGRVIGLATIPNPTIPGPDVPVKREASNQPGTRLTKEPSQPGVARSLAIPVALQHFASRIDLSRKVLEIVAVPCADDGEAWITNVLVAVVWKGMCVMAEKEPATSIGRPPSPSSVSKALHSLGKERDTTPAVVSDRMAPSLAKLANPLSILPSRSASRAPSPPRAPRVDPDTHALMSLEGLVKRLVGGLVPQPLGPDVTPDPNATEHLAREALHEALEALTSLRIVSASMHGPNASARTLASLRRIRDDIDDLAEEALDDAWEDLPAITVFAILSRQANLALSTLPFSRTSDQSSEKHPNGLDKLKLRTAADVWNWPKGEYERQVLSGFGAAEEWGRRVAQAYKGEVERVLGELAKLASGSGEKPGKETMEAVEWTRSLGVALEARGGIKFGMA</sequence>
<feature type="region of interest" description="Disordered" evidence="1">
    <location>
        <begin position="307"/>
        <end position="335"/>
    </location>
</feature>
<evidence type="ECO:0000313" key="3">
    <source>
        <dbReference type="Proteomes" id="UP001164286"/>
    </source>
</evidence>
<organism evidence="2 3">
    <name type="scientific">Dioszegia hungarica</name>
    <dbReference type="NCBI Taxonomy" id="4972"/>
    <lineage>
        <taxon>Eukaryota</taxon>
        <taxon>Fungi</taxon>
        <taxon>Dikarya</taxon>
        <taxon>Basidiomycota</taxon>
        <taxon>Agaricomycotina</taxon>
        <taxon>Tremellomycetes</taxon>
        <taxon>Tremellales</taxon>
        <taxon>Bulleribasidiaceae</taxon>
        <taxon>Dioszegia</taxon>
    </lineage>
</organism>
<dbReference type="AlphaFoldDB" id="A0AA38HE55"/>
<gene>
    <name evidence="2" type="ORF">MKK02DRAFT_34204</name>
</gene>
<accession>A0AA38HE55</accession>
<keyword evidence="3" id="KW-1185">Reference proteome</keyword>
<evidence type="ECO:0000256" key="1">
    <source>
        <dbReference type="SAM" id="MobiDB-lite"/>
    </source>
</evidence>
<proteinExistence type="predicted"/>
<comment type="caution">
    <text evidence="2">The sequence shown here is derived from an EMBL/GenBank/DDBJ whole genome shotgun (WGS) entry which is preliminary data.</text>
</comment>
<evidence type="ECO:0000313" key="2">
    <source>
        <dbReference type="EMBL" id="KAI9637179.1"/>
    </source>
</evidence>
<name>A0AA38HE55_9TREE</name>
<dbReference type="EMBL" id="JAKWFO010000005">
    <property type="protein sequence ID" value="KAI9637179.1"/>
    <property type="molecule type" value="Genomic_DNA"/>
</dbReference>
<dbReference type="GeneID" id="77728074"/>